<dbReference type="KEGG" id="cpo:COPRO5265_0567"/>
<evidence type="ECO:0000256" key="1">
    <source>
        <dbReference type="SAM" id="Phobius"/>
    </source>
</evidence>
<sequence length="109" mass="12546">MLRKLSVDVLSWQKMFYNLGMPRRFRKIRKQRKPVEAGSGRFWAAFSDAYTFGATLLVSMGIFGVAGYYLDQWLGTLPTFTVALLLIGIYLSFRVFIKDVLKRGRVRNG</sequence>
<dbReference type="AlphaFoldDB" id="B5Y825"/>
<gene>
    <name evidence="2" type="ordered locus">COPRO5265_0567</name>
</gene>
<evidence type="ECO:0000313" key="2">
    <source>
        <dbReference type="EMBL" id="ACI17818.1"/>
    </source>
</evidence>
<proteinExistence type="predicted"/>
<reference evidence="3" key="1">
    <citation type="submission" date="2008-08" db="EMBL/GenBank/DDBJ databases">
        <title>The complete genome sequence of Coprothermobacter proteolyticus strain ATCC 5245 / DSM 5265 / BT.</title>
        <authorList>
            <person name="Dodson R.J."/>
            <person name="Durkin A.S."/>
            <person name="Wu M."/>
            <person name="Eisen J."/>
            <person name="Sutton G."/>
        </authorList>
    </citation>
    <scope>NUCLEOTIDE SEQUENCE [LARGE SCALE GENOMIC DNA]</scope>
    <source>
        <strain evidence="3">ATCC 35245 / DSM 5265 / OCM 4 / BT</strain>
    </source>
</reference>
<keyword evidence="3" id="KW-1185">Reference proteome</keyword>
<keyword evidence="1" id="KW-1133">Transmembrane helix</keyword>
<name>B5Y825_COPPD</name>
<accession>B5Y825</accession>
<feature type="transmembrane region" description="Helical" evidence="1">
    <location>
        <begin position="49"/>
        <end position="70"/>
    </location>
</feature>
<organism evidence="2 3">
    <name type="scientific">Coprothermobacter proteolyticus (strain ATCC 35245 / DSM 5265 / OCM 4 / BT)</name>
    <dbReference type="NCBI Taxonomy" id="309798"/>
    <lineage>
        <taxon>Bacteria</taxon>
        <taxon>Pseudomonadati</taxon>
        <taxon>Coprothermobacterota</taxon>
        <taxon>Coprothermobacteria</taxon>
        <taxon>Coprothermobacterales</taxon>
        <taxon>Coprothermobacteraceae</taxon>
        <taxon>Coprothermobacter</taxon>
    </lineage>
</organism>
<feature type="transmembrane region" description="Helical" evidence="1">
    <location>
        <begin position="76"/>
        <end position="97"/>
    </location>
</feature>
<protein>
    <recommendedName>
        <fullName evidence="4">AtpZ/AtpI family protein</fullName>
    </recommendedName>
</protein>
<reference evidence="2 3" key="2">
    <citation type="journal article" date="2014" name="Genome Announc.">
        <title>Complete Genome Sequence of Coprothermobacter proteolyticus DSM 5265.</title>
        <authorList>
            <person name="Alexiev A."/>
            <person name="Coil D.A."/>
            <person name="Badger J.H."/>
            <person name="Enticknap J."/>
            <person name="Ward N."/>
            <person name="Robb F.T."/>
            <person name="Eisen J.A."/>
        </authorList>
    </citation>
    <scope>NUCLEOTIDE SEQUENCE [LARGE SCALE GENOMIC DNA]</scope>
    <source>
        <strain evidence="3">ATCC 35245 / DSM 5265 / OCM 4 / BT</strain>
    </source>
</reference>
<evidence type="ECO:0008006" key="4">
    <source>
        <dbReference type="Google" id="ProtNLM"/>
    </source>
</evidence>
<dbReference type="Pfam" id="PF09527">
    <property type="entry name" value="ATPase_gene1"/>
    <property type="match status" value="1"/>
</dbReference>
<dbReference type="Proteomes" id="UP000001732">
    <property type="component" value="Chromosome"/>
</dbReference>
<keyword evidence="1" id="KW-0472">Membrane</keyword>
<evidence type="ECO:0000313" key="3">
    <source>
        <dbReference type="Proteomes" id="UP000001732"/>
    </source>
</evidence>
<dbReference type="STRING" id="309798.COPRO5265_0567"/>
<dbReference type="InterPro" id="IPR032820">
    <property type="entry name" value="ATPase_put"/>
</dbReference>
<dbReference type="EMBL" id="CP001145">
    <property type="protein sequence ID" value="ACI17818.1"/>
    <property type="molecule type" value="Genomic_DNA"/>
</dbReference>
<keyword evidence="1" id="KW-0812">Transmembrane</keyword>